<reference evidence="2" key="1">
    <citation type="submission" date="2015-10" db="EMBL/GenBank/DDBJ databases">
        <authorList>
            <person name="Regsiter A."/>
            <person name="william w."/>
        </authorList>
    </citation>
    <scope>NUCLEOTIDE SEQUENCE</scope>
    <source>
        <strain evidence="2">Montdore</strain>
    </source>
</reference>
<dbReference type="InterPro" id="IPR029063">
    <property type="entry name" value="SAM-dependent_MTases_sf"/>
</dbReference>
<feature type="domain" description="Ribosomal RNA methyltransferase FtsJ" evidence="1">
    <location>
        <begin position="79"/>
        <end position="275"/>
    </location>
</feature>
<evidence type="ECO:0000313" key="2">
    <source>
        <dbReference type="EMBL" id="CUS09611.1"/>
    </source>
</evidence>
<dbReference type="Gene3D" id="3.40.50.150">
    <property type="entry name" value="Vaccinia Virus protein VP39"/>
    <property type="match status" value="1"/>
</dbReference>
<evidence type="ECO:0000259" key="1">
    <source>
        <dbReference type="Pfam" id="PF01728"/>
    </source>
</evidence>
<dbReference type="InterPro" id="IPR002877">
    <property type="entry name" value="RNA_MeTrfase_FtsJ_dom"/>
</dbReference>
<keyword evidence="3" id="KW-1185">Reference proteome</keyword>
<organism evidence="2 3">
    <name type="scientific">Tuber aestivum</name>
    <name type="common">summer truffle</name>
    <dbReference type="NCBI Taxonomy" id="59557"/>
    <lineage>
        <taxon>Eukaryota</taxon>
        <taxon>Fungi</taxon>
        <taxon>Dikarya</taxon>
        <taxon>Ascomycota</taxon>
        <taxon>Pezizomycotina</taxon>
        <taxon>Pezizomycetes</taxon>
        <taxon>Pezizales</taxon>
        <taxon>Tuberaceae</taxon>
        <taxon>Tuber</taxon>
    </lineage>
</organism>
<name>A0A292PS57_9PEZI</name>
<gene>
    <name evidence="2" type="ORF">GSTUAT00006326001</name>
</gene>
<dbReference type="Pfam" id="PF01728">
    <property type="entry name" value="FtsJ"/>
    <property type="match status" value="1"/>
</dbReference>
<dbReference type="GO" id="GO:0032259">
    <property type="term" value="P:methylation"/>
    <property type="evidence" value="ECO:0007669"/>
    <property type="project" value="InterPro"/>
</dbReference>
<dbReference type="Proteomes" id="UP001412239">
    <property type="component" value="Unassembled WGS sequence"/>
</dbReference>
<dbReference type="AlphaFoldDB" id="A0A292PS57"/>
<accession>A0A292PS57</accession>
<proteinExistence type="predicted"/>
<evidence type="ECO:0000313" key="3">
    <source>
        <dbReference type="Proteomes" id="UP001412239"/>
    </source>
</evidence>
<dbReference type="SUPFAM" id="SSF53335">
    <property type="entry name" value="S-adenosyl-L-methionine-dependent methyltransferases"/>
    <property type="match status" value="1"/>
</dbReference>
<dbReference type="GO" id="GO:0008168">
    <property type="term" value="F:methyltransferase activity"/>
    <property type="evidence" value="ECO:0007669"/>
    <property type="project" value="InterPro"/>
</dbReference>
<protein>
    <recommendedName>
        <fullName evidence="1">Ribosomal RNA methyltransferase FtsJ domain-containing protein</fullName>
    </recommendedName>
</protein>
<sequence>MEQEEDTRSQTRKSNAIKDFLAQNNVRVFHDLCVLRAKGWESDEAERHFTKQRVTADSSASNKKTQHAFFKRMLEIAEEINHATEIFPQQAGQRVLDVCMAPGAFTEFALRRNPRCIVDGITLPPESGGHELLVRTSGRRNLTISFTDLTLHTIYLPPGMSVPEHFPDHHAFTTNPPLPQLSPPYDLVICDGQRLRTHEQAELRSWEPGRLLLSQLILALTNIKPGGTMLVLLHRVEQWNTVSLLYRFSQFADINLFKPKSAHATRSSFYLIATGVRPDSAAPWVSHLRHCWARMTFGGEEGRGAPLDGAEDLEVDDVLRVFGGRLISLGHVIWETQRDALSASKWIRGSGSGS</sequence>
<dbReference type="EMBL" id="LN891076">
    <property type="protein sequence ID" value="CUS09611.1"/>
    <property type="molecule type" value="Genomic_DNA"/>
</dbReference>